<accession>Q0W6E6</accession>
<evidence type="ECO:0000256" key="1">
    <source>
        <dbReference type="SAM" id="Phobius"/>
    </source>
</evidence>
<dbReference type="eggNOG" id="arCOG04679">
    <property type="taxonomic scope" value="Archaea"/>
</dbReference>
<dbReference type="EMBL" id="AM114193">
    <property type="protein sequence ID" value="CAJ36047.1"/>
    <property type="molecule type" value="Genomic_DNA"/>
</dbReference>
<gene>
    <name evidence="2" type="ORF">RCIX646</name>
</gene>
<dbReference type="RefSeq" id="WP_012036461.1">
    <property type="nucleotide sequence ID" value="NC_009464.1"/>
</dbReference>
<protein>
    <submittedName>
        <fullName evidence="2">Uncharacterized protein</fullName>
    </submittedName>
</protein>
<keyword evidence="3" id="KW-1185">Reference proteome</keyword>
<evidence type="ECO:0000313" key="2">
    <source>
        <dbReference type="EMBL" id="CAJ36047.1"/>
    </source>
</evidence>
<dbReference type="AlphaFoldDB" id="Q0W6E6"/>
<dbReference type="GeneID" id="5143785"/>
<sequence>MREEDGQMILLSAVITCIFLILIVLCLNSVRESAAMPGYASSTEEAENVLWAQDACIRWYAAAATAGYSWDRRYEAANEFRTTTTHALAGMEKNLQRRGIAYSFTFNDSAARPFASGYSPGEVECIGGVLVSRTGAGVKIVGCGYDVRLYDRSANYEATRLVAW</sequence>
<dbReference type="Pfam" id="PF23922">
    <property type="entry name" value="DUF7261"/>
    <property type="match status" value="1"/>
</dbReference>
<dbReference type="InterPro" id="IPR055685">
    <property type="entry name" value="DUF7261"/>
</dbReference>
<keyword evidence="1" id="KW-1133">Transmembrane helix</keyword>
<organism evidence="2 3">
    <name type="scientific">Methanocella arvoryzae (strain DSM 22066 / NBRC 105507 / MRE50)</name>
    <dbReference type="NCBI Taxonomy" id="351160"/>
    <lineage>
        <taxon>Archaea</taxon>
        <taxon>Methanobacteriati</taxon>
        <taxon>Methanobacteriota</taxon>
        <taxon>Stenosarchaea group</taxon>
        <taxon>Methanomicrobia</taxon>
        <taxon>Methanocellales</taxon>
        <taxon>Methanocellaceae</taxon>
        <taxon>Methanocella</taxon>
    </lineage>
</organism>
<proteinExistence type="predicted"/>
<dbReference type="KEGG" id="rci:RCIX646"/>
<dbReference type="Proteomes" id="UP000000663">
    <property type="component" value="Chromosome"/>
</dbReference>
<evidence type="ECO:0000313" key="3">
    <source>
        <dbReference type="Proteomes" id="UP000000663"/>
    </source>
</evidence>
<feature type="transmembrane region" description="Helical" evidence="1">
    <location>
        <begin position="6"/>
        <end position="27"/>
    </location>
</feature>
<reference evidence="2 3" key="1">
    <citation type="journal article" date="2006" name="Science">
        <title>Genome of rice cluster I archaea -- the key methane producers in the rice rhizosphere.</title>
        <authorList>
            <person name="Erkel C."/>
            <person name="Kube M."/>
            <person name="Reinhardt R."/>
            <person name="Liesack W."/>
        </authorList>
    </citation>
    <scope>NUCLEOTIDE SEQUENCE [LARGE SCALE GENOMIC DNA]</scope>
    <source>
        <strain evidence="3">DSM 22066 / NBRC 105507 / MRE50</strain>
    </source>
</reference>
<keyword evidence="1" id="KW-0812">Transmembrane</keyword>
<dbReference type="STRING" id="351160.RCIX646"/>
<keyword evidence="1" id="KW-0472">Membrane</keyword>
<name>Q0W6E6_METAR</name>